<evidence type="ECO:0008006" key="5">
    <source>
        <dbReference type="Google" id="ProtNLM"/>
    </source>
</evidence>
<dbReference type="InterPro" id="IPR029069">
    <property type="entry name" value="HotDog_dom_sf"/>
</dbReference>
<dbReference type="RefSeq" id="WP_270045761.1">
    <property type="nucleotide sequence ID" value="NZ_JAPDOD010000067.1"/>
</dbReference>
<evidence type="ECO:0000313" key="3">
    <source>
        <dbReference type="EMBL" id="MDA0166503.1"/>
    </source>
</evidence>
<name>A0A9X3N3N9_9ACTN</name>
<comment type="caution">
    <text evidence="3">The sequence shown here is derived from an EMBL/GenBank/DDBJ whole genome shotgun (WGS) entry which is preliminary data.</text>
</comment>
<keyword evidence="2" id="KW-0456">Lyase</keyword>
<proteinExistence type="inferred from homology"/>
<dbReference type="GO" id="GO:0016829">
    <property type="term" value="F:lyase activity"/>
    <property type="evidence" value="ECO:0007669"/>
    <property type="project" value="UniProtKB-KW"/>
</dbReference>
<dbReference type="Pfam" id="PF07977">
    <property type="entry name" value="FabA"/>
    <property type="match status" value="1"/>
</dbReference>
<gene>
    <name evidence="3" type="ORF">OM076_39940</name>
</gene>
<protein>
    <recommendedName>
        <fullName evidence="5">3-hydroxylacyl-ACP dehydratase</fullName>
    </recommendedName>
</protein>
<evidence type="ECO:0000256" key="2">
    <source>
        <dbReference type="ARBA" id="ARBA00023239"/>
    </source>
</evidence>
<dbReference type="Proteomes" id="UP001149140">
    <property type="component" value="Unassembled WGS sequence"/>
</dbReference>
<dbReference type="Gene3D" id="3.10.129.10">
    <property type="entry name" value="Hotdog Thioesterase"/>
    <property type="match status" value="1"/>
</dbReference>
<sequence>MRFHLIDRIDACEPGQHVRARKLTSRSETFWRDGRMPEPLILEALCQAGTWLVLIGSERRRRAALLSVGSATFTGAVEPGDVLDLDVRVESMSDETAVVSGRVSVAGETVLEARDVMCALIAADTLEDLEETARMQDRLTQGMVL</sequence>
<dbReference type="SUPFAM" id="SSF54637">
    <property type="entry name" value="Thioesterase/thiol ester dehydrase-isomerase"/>
    <property type="match status" value="1"/>
</dbReference>
<dbReference type="PANTHER" id="PTHR30272:SF1">
    <property type="entry name" value="3-HYDROXYACYL-[ACYL-CARRIER-PROTEIN] DEHYDRATASE"/>
    <property type="match status" value="1"/>
</dbReference>
<reference evidence="3" key="1">
    <citation type="submission" date="2022-10" db="EMBL/GenBank/DDBJ databases">
        <title>The WGS of Solirubrobacter ginsenosidimutans DSM 21036.</title>
        <authorList>
            <person name="Jiang Z."/>
        </authorList>
    </citation>
    <scope>NUCLEOTIDE SEQUENCE</scope>
    <source>
        <strain evidence="3">DSM 21036</strain>
    </source>
</reference>
<dbReference type="EMBL" id="JAPDOD010000067">
    <property type="protein sequence ID" value="MDA0166503.1"/>
    <property type="molecule type" value="Genomic_DNA"/>
</dbReference>
<dbReference type="AlphaFoldDB" id="A0A9X3N3N9"/>
<dbReference type="InterPro" id="IPR013114">
    <property type="entry name" value="FabA_FabZ"/>
</dbReference>
<accession>A0A9X3N3N9</accession>
<comment type="similarity">
    <text evidence="1">Belongs to the thioester dehydratase family. FabZ subfamily.</text>
</comment>
<evidence type="ECO:0000256" key="1">
    <source>
        <dbReference type="ARBA" id="ARBA00009174"/>
    </source>
</evidence>
<organism evidence="3 4">
    <name type="scientific">Solirubrobacter ginsenosidimutans</name>
    <dbReference type="NCBI Taxonomy" id="490573"/>
    <lineage>
        <taxon>Bacteria</taxon>
        <taxon>Bacillati</taxon>
        <taxon>Actinomycetota</taxon>
        <taxon>Thermoleophilia</taxon>
        <taxon>Solirubrobacterales</taxon>
        <taxon>Solirubrobacteraceae</taxon>
        <taxon>Solirubrobacter</taxon>
    </lineage>
</organism>
<evidence type="ECO:0000313" key="4">
    <source>
        <dbReference type="Proteomes" id="UP001149140"/>
    </source>
</evidence>
<dbReference type="PANTHER" id="PTHR30272">
    <property type="entry name" value="3-HYDROXYACYL-[ACYL-CARRIER-PROTEIN] DEHYDRATASE"/>
    <property type="match status" value="1"/>
</dbReference>
<keyword evidence="4" id="KW-1185">Reference proteome</keyword>